<dbReference type="PANTHER" id="PTHR11662">
    <property type="entry name" value="SOLUTE CARRIER FAMILY 17"/>
    <property type="match status" value="1"/>
</dbReference>
<feature type="transmembrane region" description="Helical" evidence="6">
    <location>
        <begin position="139"/>
        <end position="164"/>
    </location>
</feature>
<keyword evidence="2" id="KW-0813">Transport</keyword>
<dbReference type="Gene3D" id="1.20.1250.20">
    <property type="entry name" value="MFS general substrate transporter like domains"/>
    <property type="match status" value="2"/>
</dbReference>
<evidence type="ECO:0000259" key="7">
    <source>
        <dbReference type="PROSITE" id="PS50850"/>
    </source>
</evidence>
<feature type="transmembrane region" description="Helical" evidence="6">
    <location>
        <begin position="170"/>
        <end position="192"/>
    </location>
</feature>
<evidence type="ECO:0000313" key="9">
    <source>
        <dbReference type="Proteomes" id="UP001596505"/>
    </source>
</evidence>
<feature type="transmembrane region" description="Helical" evidence="6">
    <location>
        <begin position="259"/>
        <end position="284"/>
    </location>
</feature>
<evidence type="ECO:0000256" key="4">
    <source>
        <dbReference type="ARBA" id="ARBA00022989"/>
    </source>
</evidence>
<evidence type="ECO:0000313" key="8">
    <source>
        <dbReference type="EMBL" id="MFC7395561.1"/>
    </source>
</evidence>
<feature type="transmembrane region" description="Helical" evidence="6">
    <location>
        <begin position="353"/>
        <end position="376"/>
    </location>
</feature>
<dbReference type="PROSITE" id="PS50850">
    <property type="entry name" value="MFS"/>
    <property type="match status" value="1"/>
</dbReference>
<keyword evidence="3 6" id="KW-0812">Transmembrane</keyword>
<name>A0ABW2Q1Q0_9BACL</name>
<dbReference type="RefSeq" id="WP_380970350.1">
    <property type="nucleotide sequence ID" value="NZ_JBHTCO010000045.1"/>
</dbReference>
<dbReference type="Pfam" id="PF07690">
    <property type="entry name" value="MFS_1"/>
    <property type="match status" value="1"/>
</dbReference>
<gene>
    <name evidence="8" type="ORF">ACFQRG_21875</name>
</gene>
<keyword evidence="5 6" id="KW-0472">Membrane</keyword>
<comment type="caution">
    <text evidence="8">The sequence shown here is derived from an EMBL/GenBank/DDBJ whole genome shotgun (WGS) entry which is preliminary data.</text>
</comment>
<sequence>MKKYFNVSQIWVLFLIFSGTLINAIDRGSFSTANTFIAKDLHLSLGTMGLILSSFGWTYLIFNLPAGYLCDRFGSKKVYGIAAFLWSIASALSGLARGAGMLFFSRLLVGAGESANFPAATKVVAENFEKEKRGTATGIYLAGLRLGYALTPGLMLGLMVWLGTKENPDWRIAFIITGLCSLLWVILWFLTFREKRKDAEEKSQKQSMNGSIVLELLKLRNTWAIIAIKFFQDYVYYLYLTWLPGYLIAARHMDLGSVAFYATLPWIAGMLAQPLVGILSDYLIGKGYEVNKVKKTILVIAQLIAVSVIGAAFVESAVVAAWLLVIAMTAESASTAILWSLPQDLAPKGTAGSLGGIMNTAGALASIVSPALTGFIAQYFGFKAALVLCGGTMVLAVLSVLFLLTKIRTMSLKNNSVVMTNQNIMMDE</sequence>
<dbReference type="CDD" id="cd17319">
    <property type="entry name" value="MFS_ExuT_GudP_like"/>
    <property type="match status" value="1"/>
</dbReference>
<dbReference type="PANTHER" id="PTHR11662:SF399">
    <property type="entry name" value="FI19708P1-RELATED"/>
    <property type="match status" value="1"/>
</dbReference>
<feature type="transmembrane region" description="Helical" evidence="6">
    <location>
        <begin position="296"/>
        <end position="314"/>
    </location>
</feature>
<dbReference type="InterPro" id="IPR036259">
    <property type="entry name" value="MFS_trans_sf"/>
</dbReference>
<comment type="subcellular location">
    <subcellularLocation>
        <location evidence="1">Cell membrane</location>
        <topology evidence="1">Multi-pass membrane protein</topology>
    </subcellularLocation>
</comment>
<dbReference type="SUPFAM" id="SSF103473">
    <property type="entry name" value="MFS general substrate transporter"/>
    <property type="match status" value="1"/>
</dbReference>
<keyword evidence="9" id="KW-1185">Reference proteome</keyword>
<dbReference type="InterPro" id="IPR050382">
    <property type="entry name" value="MFS_Na/Anion_cotransporter"/>
</dbReference>
<protein>
    <submittedName>
        <fullName evidence="8">MFS transporter</fullName>
    </submittedName>
</protein>
<dbReference type="InterPro" id="IPR011701">
    <property type="entry name" value="MFS"/>
</dbReference>
<feature type="transmembrane region" description="Helical" evidence="6">
    <location>
        <begin position="45"/>
        <end position="66"/>
    </location>
</feature>
<keyword evidence="4 6" id="KW-1133">Transmembrane helix</keyword>
<evidence type="ECO:0000256" key="6">
    <source>
        <dbReference type="SAM" id="Phobius"/>
    </source>
</evidence>
<evidence type="ECO:0000256" key="2">
    <source>
        <dbReference type="ARBA" id="ARBA00022448"/>
    </source>
</evidence>
<accession>A0ABW2Q1Q0</accession>
<feature type="transmembrane region" description="Helical" evidence="6">
    <location>
        <begin position="320"/>
        <end position="341"/>
    </location>
</feature>
<feature type="transmembrane region" description="Helical" evidence="6">
    <location>
        <begin position="382"/>
        <end position="404"/>
    </location>
</feature>
<organism evidence="8 9">
    <name type="scientific">Scopulibacillus cellulosilyticus</name>
    <dbReference type="NCBI Taxonomy" id="2665665"/>
    <lineage>
        <taxon>Bacteria</taxon>
        <taxon>Bacillati</taxon>
        <taxon>Bacillota</taxon>
        <taxon>Bacilli</taxon>
        <taxon>Bacillales</taxon>
        <taxon>Sporolactobacillaceae</taxon>
        <taxon>Scopulibacillus</taxon>
    </lineage>
</organism>
<dbReference type="EMBL" id="JBHTCO010000045">
    <property type="protein sequence ID" value="MFC7395561.1"/>
    <property type="molecule type" value="Genomic_DNA"/>
</dbReference>
<dbReference type="InterPro" id="IPR020846">
    <property type="entry name" value="MFS_dom"/>
</dbReference>
<proteinExistence type="predicted"/>
<reference evidence="9" key="1">
    <citation type="journal article" date="2019" name="Int. J. Syst. Evol. Microbiol.">
        <title>The Global Catalogue of Microorganisms (GCM) 10K type strain sequencing project: providing services to taxonomists for standard genome sequencing and annotation.</title>
        <authorList>
            <consortium name="The Broad Institute Genomics Platform"/>
            <consortium name="The Broad Institute Genome Sequencing Center for Infectious Disease"/>
            <person name="Wu L."/>
            <person name="Ma J."/>
        </authorList>
    </citation>
    <scope>NUCLEOTIDE SEQUENCE [LARGE SCALE GENOMIC DNA]</scope>
    <source>
        <strain evidence="9">CGMCC 1.16305</strain>
    </source>
</reference>
<feature type="transmembrane region" description="Helical" evidence="6">
    <location>
        <begin position="6"/>
        <end position="25"/>
    </location>
</feature>
<evidence type="ECO:0000256" key="1">
    <source>
        <dbReference type="ARBA" id="ARBA00004651"/>
    </source>
</evidence>
<feature type="transmembrane region" description="Helical" evidence="6">
    <location>
        <begin position="234"/>
        <end position="253"/>
    </location>
</feature>
<evidence type="ECO:0000256" key="3">
    <source>
        <dbReference type="ARBA" id="ARBA00022692"/>
    </source>
</evidence>
<feature type="domain" description="Major facilitator superfamily (MFS) profile" evidence="7">
    <location>
        <begin position="12"/>
        <end position="408"/>
    </location>
</feature>
<evidence type="ECO:0000256" key="5">
    <source>
        <dbReference type="ARBA" id="ARBA00023136"/>
    </source>
</evidence>
<dbReference type="Proteomes" id="UP001596505">
    <property type="component" value="Unassembled WGS sequence"/>
</dbReference>